<dbReference type="RefSeq" id="WP_233491027.1">
    <property type="nucleotide sequence ID" value="NZ_CP014206.1"/>
</dbReference>
<dbReference type="Gene3D" id="3.40.630.30">
    <property type="match status" value="1"/>
</dbReference>
<proteinExistence type="predicted"/>
<dbReference type="PROSITE" id="PS51186">
    <property type="entry name" value="GNAT"/>
    <property type="match status" value="1"/>
</dbReference>
<evidence type="ECO:0000313" key="3">
    <source>
        <dbReference type="EMBL" id="TDT92189.1"/>
    </source>
</evidence>
<dbReference type="AlphaFoldDB" id="A0AA94PRI9"/>
<dbReference type="PANTHER" id="PTHR13947:SF37">
    <property type="entry name" value="LD18367P"/>
    <property type="match status" value="1"/>
</dbReference>
<dbReference type="InterPro" id="IPR016181">
    <property type="entry name" value="Acyl_CoA_acyltransferase"/>
</dbReference>
<evidence type="ECO:0000259" key="2">
    <source>
        <dbReference type="PROSITE" id="PS51186"/>
    </source>
</evidence>
<feature type="domain" description="N-acetyltransferase" evidence="2">
    <location>
        <begin position="3"/>
        <end position="159"/>
    </location>
</feature>
<dbReference type="Pfam" id="PF00583">
    <property type="entry name" value="Acetyltransf_1"/>
    <property type="match status" value="1"/>
</dbReference>
<dbReference type="GO" id="GO:0008080">
    <property type="term" value="F:N-acetyltransferase activity"/>
    <property type="evidence" value="ECO:0007669"/>
    <property type="project" value="InterPro"/>
</dbReference>
<dbReference type="EMBL" id="SOBK01000001">
    <property type="protein sequence ID" value="TDT92189.1"/>
    <property type="molecule type" value="Genomic_DNA"/>
</dbReference>
<sequence length="161" mass="18128">MTVRILPYDNHDTDPIVELITGIQIAEFGVATSAEKQPDLRDIPGYYQSGADNFWLAFEGDELIGTIALKDAGDGVCALRKMFVRREYRGKGRGVAAGLMQTLLDWAGERGVAEIYLGTVDVYHAAHRFYEKSGFTEVSRHEVPVSVPLMDVDVKYYRYRF</sequence>
<dbReference type="SUPFAM" id="SSF55729">
    <property type="entry name" value="Acyl-CoA N-acyltransferases (Nat)"/>
    <property type="match status" value="1"/>
</dbReference>
<name>A0AA94PRI9_9BACT</name>
<dbReference type="InterPro" id="IPR000182">
    <property type="entry name" value="GNAT_dom"/>
</dbReference>
<protein>
    <submittedName>
        <fullName evidence="3">N-acetylglutamate synthase-like GNAT family acetyltransferase</fullName>
    </submittedName>
</protein>
<evidence type="ECO:0000256" key="1">
    <source>
        <dbReference type="ARBA" id="ARBA00022679"/>
    </source>
</evidence>
<keyword evidence="1" id="KW-0808">Transferase</keyword>
<dbReference type="InterPro" id="IPR050769">
    <property type="entry name" value="NAT_camello-type"/>
</dbReference>
<dbReference type="PANTHER" id="PTHR13947">
    <property type="entry name" value="GNAT FAMILY N-ACETYLTRANSFERASE"/>
    <property type="match status" value="1"/>
</dbReference>
<evidence type="ECO:0000313" key="4">
    <source>
        <dbReference type="Proteomes" id="UP000295506"/>
    </source>
</evidence>
<dbReference type="Proteomes" id="UP000295506">
    <property type="component" value="Unassembled WGS sequence"/>
</dbReference>
<organism evidence="3 4">
    <name type="scientific">Pseudodesulfovibrio indicus</name>
    <dbReference type="NCBI Taxonomy" id="1716143"/>
    <lineage>
        <taxon>Bacteria</taxon>
        <taxon>Pseudomonadati</taxon>
        <taxon>Thermodesulfobacteriota</taxon>
        <taxon>Desulfovibrionia</taxon>
        <taxon>Desulfovibrionales</taxon>
        <taxon>Desulfovibrionaceae</taxon>
    </lineage>
</organism>
<gene>
    <name evidence="3" type="ORF">EDC59_101594</name>
</gene>
<reference evidence="3 4" key="1">
    <citation type="submission" date="2019-03" db="EMBL/GenBank/DDBJ databases">
        <title>Genomic Encyclopedia of Type Strains, Phase IV (KMG-IV): sequencing the most valuable type-strain genomes for metagenomic binning, comparative biology and taxonomic classification.</title>
        <authorList>
            <person name="Goeker M."/>
        </authorList>
    </citation>
    <scope>NUCLEOTIDE SEQUENCE [LARGE SCALE GENOMIC DNA]</scope>
    <source>
        <strain evidence="3 4">DSM 101483</strain>
    </source>
</reference>
<accession>A0AA94PRI9</accession>
<comment type="caution">
    <text evidence="3">The sequence shown here is derived from an EMBL/GenBank/DDBJ whole genome shotgun (WGS) entry which is preliminary data.</text>
</comment>
<dbReference type="CDD" id="cd04301">
    <property type="entry name" value="NAT_SF"/>
    <property type="match status" value="1"/>
</dbReference>